<evidence type="ECO:0000313" key="1">
    <source>
        <dbReference type="EMBL" id="KAG8622930.1"/>
    </source>
</evidence>
<organism evidence="1 2">
    <name type="scientific">Elsinoe batatas</name>
    <dbReference type="NCBI Taxonomy" id="2601811"/>
    <lineage>
        <taxon>Eukaryota</taxon>
        <taxon>Fungi</taxon>
        <taxon>Dikarya</taxon>
        <taxon>Ascomycota</taxon>
        <taxon>Pezizomycotina</taxon>
        <taxon>Dothideomycetes</taxon>
        <taxon>Dothideomycetidae</taxon>
        <taxon>Myriangiales</taxon>
        <taxon>Elsinoaceae</taxon>
        <taxon>Elsinoe</taxon>
    </lineage>
</organism>
<comment type="caution">
    <text evidence="1">The sequence shown here is derived from an EMBL/GenBank/DDBJ whole genome shotgun (WGS) entry which is preliminary data.</text>
</comment>
<protein>
    <submittedName>
        <fullName evidence="1">Uncharacterized protein</fullName>
    </submittedName>
</protein>
<reference evidence="1" key="1">
    <citation type="submission" date="2021-07" db="EMBL/GenBank/DDBJ databases">
        <title>Elsinoe batatas strain:CRI-CJ2 Genome sequencing and assembly.</title>
        <authorList>
            <person name="Huang L."/>
        </authorList>
    </citation>
    <scope>NUCLEOTIDE SEQUENCE</scope>
    <source>
        <strain evidence="1">CRI-CJ2</strain>
    </source>
</reference>
<keyword evidence="2" id="KW-1185">Reference proteome</keyword>
<dbReference type="AlphaFoldDB" id="A0A8K0KVX2"/>
<proteinExistence type="predicted"/>
<evidence type="ECO:0000313" key="2">
    <source>
        <dbReference type="Proteomes" id="UP000809789"/>
    </source>
</evidence>
<dbReference type="OrthoDB" id="4596934at2759"/>
<accession>A0A8K0KVX2</accession>
<name>A0A8K0KVX2_9PEZI</name>
<dbReference type="EMBL" id="JAESVG020000011">
    <property type="protein sequence ID" value="KAG8622930.1"/>
    <property type="molecule type" value="Genomic_DNA"/>
</dbReference>
<dbReference type="Proteomes" id="UP000809789">
    <property type="component" value="Unassembled WGS sequence"/>
</dbReference>
<gene>
    <name evidence="1" type="ORF">KVT40_009247</name>
</gene>
<sequence length="52" mass="6436">MPPPCPHQWWMKKSDTMLLVWRCQMCHSGPHRYIFECRRCRRRCCRPCTTKP</sequence>